<dbReference type="Gramene" id="A02p33680.2_BraZ1">
    <property type="protein sequence ID" value="A02p33680.2_BraZ1.CDS.1"/>
    <property type="gene ID" value="A02g33680.2_BraZ1"/>
</dbReference>
<proteinExistence type="predicted"/>
<dbReference type="Proteomes" id="UP000694005">
    <property type="component" value="Chromosome A02"/>
</dbReference>
<accession>A0A3P6B181</accession>
<sequence length="181" mass="21132">ETSTDCGLLDLPCVGALFTWWNTREEDPIRKKLYTALVNGEWLKSYPQSYAKFKAGGVSDHARCLVKLSGHLDESWKPFRFFNYLTEHEDFLPTIKDSWDASPCLFHSRYALTALHKKLKQLKFYLRVLNKANYRDLHNRTKHANEELCDCHNKALLDPNPETFAREAEASARWQKLARIE</sequence>
<gene>
    <name evidence="2" type="ORF">BRAA02T07718Z</name>
    <name evidence="1" type="ORF">BRAPAZ1V2_A02P33680.2</name>
</gene>
<organism evidence="2">
    <name type="scientific">Brassica campestris</name>
    <name type="common">Field mustard</name>
    <dbReference type="NCBI Taxonomy" id="3711"/>
    <lineage>
        <taxon>Eukaryota</taxon>
        <taxon>Viridiplantae</taxon>
        <taxon>Streptophyta</taxon>
        <taxon>Embryophyta</taxon>
        <taxon>Tracheophyta</taxon>
        <taxon>Spermatophyta</taxon>
        <taxon>Magnoliopsida</taxon>
        <taxon>eudicotyledons</taxon>
        <taxon>Gunneridae</taxon>
        <taxon>Pentapetalae</taxon>
        <taxon>rosids</taxon>
        <taxon>malvids</taxon>
        <taxon>Brassicales</taxon>
        <taxon>Brassicaceae</taxon>
        <taxon>Brassiceae</taxon>
        <taxon>Brassica</taxon>
    </lineage>
</organism>
<dbReference type="EMBL" id="LR031573">
    <property type="protein sequence ID" value="VDC90231.1"/>
    <property type="molecule type" value="Genomic_DNA"/>
</dbReference>
<protein>
    <submittedName>
        <fullName evidence="1">Uncharacterized protein</fullName>
    </submittedName>
</protein>
<dbReference type="AlphaFoldDB" id="A0A3P6B181"/>
<dbReference type="PANTHER" id="PTHR33710:SF79">
    <property type="entry name" value="OS06G0205337 PROTEIN"/>
    <property type="match status" value="1"/>
</dbReference>
<reference evidence="2" key="1">
    <citation type="submission" date="2018-11" db="EMBL/GenBank/DDBJ databases">
        <authorList>
            <consortium name="Genoscope - CEA"/>
            <person name="William W."/>
        </authorList>
    </citation>
    <scope>NUCLEOTIDE SEQUENCE</scope>
</reference>
<evidence type="ECO:0000313" key="1">
    <source>
        <dbReference type="EMBL" id="CAG7894416.1"/>
    </source>
</evidence>
<dbReference type="PANTHER" id="PTHR33710">
    <property type="entry name" value="BNAC02G09200D PROTEIN"/>
    <property type="match status" value="1"/>
</dbReference>
<evidence type="ECO:0000313" key="2">
    <source>
        <dbReference type="EMBL" id="VDC90231.1"/>
    </source>
</evidence>
<feature type="non-terminal residue" evidence="2">
    <location>
        <position position="1"/>
    </location>
</feature>
<dbReference type="EMBL" id="LS974618">
    <property type="protein sequence ID" value="CAG7894416.1"/>
    <property type="molecule type" value="Genomic_DNA"/>
</dbReference>
<name>A0A3P6B181_BRACM</name>